<dbReference type="PROSITE" id="PS00383">
    <property type="entry name" value="TYR_PHOSPHATASE_1"/>
    <property type="match status" value="1"/>
</dbReference>
<evidence type="ECO:0000256" key="2">
    <source>
        <dbReference type="ARBA" id="ARBA00022801"/>
    </source>
</evidence>
<dbReference type="GeneTree" id="ENSGT00940000162682"/>
<evidence type="ECO:0000256" key="6">
    <source>
        <dbReference type="PIRSR" id="PIRSR620405-1"/>
    </source>
</evidence>
<dbReference type="Gene3D" id="3.90.190.10">
    <property type="entry name" value="Protein tyrosine phosphatase superfamily"/>
    <property type="match status" value="1"/>
</dbReference>
<evidence type="ECO:0000256" key="3">
    <source>
        <dbReference type="ARBA" id="ARBA00022912"/>
    </source>
</evidence>
<dbReference type="InterPro" id="IPR020405">
    <property type="entry name" value="Atypical_DUSP_subfamA"/>
</dbReference>
<accession>A0A8D0B5S3</accession>
<keyword evidence="3 7" id="KW-0904">Protein phosphatase</keyword>
<dbReference type="Proteomes" id="UP000694421">
    <property type="component" value="Unplaced"/>
</dbReference>
<comment type="similarity">
    <text evidence="1 7">Belongs to the protein-tyrosine phosphatase family. Non-receptor class dual specificity subfamily.</text>
</comment>
<dbReference type="Pfam" id="PF00782">
    <property type="entry name" value="DSPc"/>
    <property type="match status" value="1"/>
</dbReference>
<dbReference type="InterPro" id="IPR020422">
    <property type="entry name" value="TYR_PHOSPHATASE_DUAL_dom"/>
</dbReference>
<dbReference type="PRINTS" id="PR01908">
    <property type="entry name" value="ADSPHPHTASE"/>
</dbReference>
<dbReference type="SMART" id="SM00195">
    <property type="entry name" value="DSPc"/>
    <property type="match status" value="1"/>
</dbReference>
<dbReference type="PANTHER" id="PTHR45682:SF16">
    <property type="entry name" value="DUAL SPECIFICITY PROTEIN PHOSPHATASE"/>
    <property type="match status" value="1"/>
</dbReference>
<dbReference type="InterPro" id="IPR000387">
    <property type="entry name" value="Tyr_Pase_dom"/>
</dbReference>
<dbReference type="PRINTS" id="PR01909">
    <property type="entry name" value="ADSPHPHTASEA"/>
</dbReference>
<feature type="compositionally biased region" description="Polar residues" evidence="8">
    <location>
        <begin position="1"/>
        <end position="15"/>
    </location>
</feature>
<evidence type="ECO:0000256" key="4">
    <source>
        <dbReference type="ARBA" id="ARBA00047761"/>
    </source>
</evidence>
<keyword evidence="2 7" id="KW-0378">Hydrolase</keyword>
<feature type="domain" description="Tyrosine specific protein phosphatases" evidence="10">
    <location>
        <begin position="118"/>
        <end position="170"/>
    </location>
</feature>
<dbReference type="OMA" id="YLMIYRH"/>
<comment type="function">
    <text evidence="7">Dual specificity phosphatase able to dephosphorylate phosphotyrosine, phosphoserine and phosphothreonine residues, with a preference for phosphotyrosine as a substrate.</text>
</comment>
<evidence type="ECO:0000259" key="9">
    <source>
        <dbReference type="PROSITE" id="PS50054"/>
    </source>
</evidence>
<comment type="catalytic activity">
    <reaction evidence="4 7">
        <text>O-phospho-L-seryl-[protein] + H2O = L-seryl-[protein] + phosphate</text>
        <dbReference type="Rhea" id="RHEA:20629"/>
        <dbReference type="Rhea" id="RHEA-COMP:9863"/>
        <dbReference type="Rhea" id="RHEA-COMP:11604"/>
        <dbReference type="ChEBI" id="CHEBI:15377"/>
        <dbReference type="ChEBI" id="CHEBI:29999"/>
        <dbReference type="ChEBI" id="CHEBI:43474"/>
        <dbReference type="ChEBI" id="CHEBI:83421"/>
        <dbReference type="EC" id="3.1.3.16"/>
    </reaction>
</comment>
<dbReference type="GO" id="GO:0033549">
    <property type="term" value="F:MAP kinase phosphatase activity"/>
    <property type="evidence" value="ECO:0007669"/>
    <property type="project" value="TreeGrafter"/>
</dbReference>
<keyword evidence="12" id="KW-1185">Reference proteome</keyword>
<organism evidence="11 12">
    <name type="scientific">Salvator merianae</name>
    <name type="common">Argentine black and white tegu</name>
    <name type="synonym">Tupinambis merianae</name>
    <dbReference type="NCBI Taxonomy" id="96440"/>
    <lineage>
        <taxon>Eukaryota</taxon>
        <taxon>Metazoa</taxon>
        <taxon>Chordata</taxon>
        <taxon>Craniata</taxon>
        <taxon>Vertebrata</taxon>
        <taxon>Euteleostomi</taxon>
        <taxon>Lepidosauria</taxon>
        <taxon>Squamata</taxon>
        <taxon>Bifurcata</taxon>
        <taxon>Unidentata</taxon>
        <taxon>Episquamata</taxon>
        <taxon>Laterata</taxon>
        <taxon>Teiioidea</taxon>
        <taxon>Teiidae</taxon>
        <taxon>Salvator</taxon>
    </lineage>
</organism>
<dbReference type="SUPFAM" id="SSF52799">
    <property type="entry name" value="(Phosphotyrosine protein) phosphatases II"/>
    <property type="match status" value="1"/>
</dbReference>
<evidence type="ECO:0000313" key="11">
    <source>
        <dbReference type="Ensembl" id="ENSSMRP00000002652.1"/>
    </source>
</evidence>
<feature type="active site" description="Phosphocysteine intermediate" evidence="6">
    <location>
        <position position="136"/>
    </location>
</feature>
<dbReference type="InterPro" id="IPR000340">
    <property type="entry name" value="Dual-sp_phosphatase_cat-dom"/>
</dbReference>
<name>A0A8D0B5S3_SALMN</name>
<dbReference type="GO" id="GO:0004722">
    <property type="term" value="F:protein serine/threonine phosphatase activity"/>
    <property type="evidence" value="ECO:0007669"/>
    <property type="project" value="UniProtKB-EC"/>
</dbReference>
<dbReference type="GO" id="GO:0004725">
    <property type="term" value="F:protein tyrosine phosphatase activity"/>
    <property type="evidence" value="ECO:0007669"/>
    <property type="project" value="UniProtKB-EC"/>
</dbReference>
<dbReference type="PROSITE" id="PS50056">
    <property type="entry name" value="TYR_PHOSPHATASE_2"/>
    <property type="match status" value="1"/>
</dbReference>
<sequence length="194" mass="21656">PTTGNGLWSSVCQRSHGSKRPIPKTSISIFKMNTGRSAALSVKDLEHVLDSFLHRTNIAAHNKEELRKCGITHVLNAAHNTWGSKGNQPFYGTEIQYHGIAAEDSPDFDISIYFNPASEFIHKALSIPNGKILVHCMLGKSRSAALVLAYLMIYQNFTLIEAVEKVLQKRAISPNRGFLKQLQDLDQKLQLESR</sequence>
<dbReference type="PROSITE" id="PS50054">
    <property type="entry name" value="TYR_PHOSPHATASE_DUAL"/>
    <property type="match status" value="1"/>
</dbReference>
<feature type="domain" description="Tyrosine-protein phosphatase" evidence="9">
    <location>
        <begin position="43"/>
        <end position="191"/>
    </location>
</feature>
<dbReference type="GO" id="GO:0043409">
    <property type="term" value="P:negative regulation of MAPK cascade"/>
    <property type="evidence" value="ECO:0007669"/>
    <property type="project" value="TreeGrafter"/>
</dbReference>
<reference evidence="11" key="2">
    <citation type="submission" date="2025-09" db="UniProtKB">
        <authorList>
            <consortium name="Ensembl"/>
        </authorList>
    </citation>
    <scope>IDENTIFICATION</scope>
</reference>
<reference evidence="11" key="1">
    <citation type="submission" date="2025-08" db="UniProtKB">
        <authorList>
            <consortium name="Ensembl"/>
        </authorList>
    </citation>
    <scope>IDENTIFICATION</scope>
</reference>
<protein>
    <recommendedName>
        <fullName evidence="7">Dual specificity protein phosphatase</fullName>
        <ecNumber evidence="7">3.1.3.16</ecNumber>
        <ecNumber evidence="7">3.1.3.48</ecNumber>
    </recommendedName>
</protein>
<evidence type="ECO:0000256" key="5">
    <source>
        <dbReference type="ARBA" id="ARBA00048336"/>
    </source>
</evidence>
<dbReference type="InterPro" id="IPR029021">
    <property type="entry name" value="Prot-tyrosine_phosphatase-like"/>
</dbReference>
<evidence type="ECO:0000256" key="7">
    <source>
        <dbReference type="RuleBase" id="RU366038"/>
    </source>
</evidence>
<evidence type="ECO:0000259" key="10">
    <source>
        <dbReference type="PROSITE" id="PS50056"/>
    </source>
</evidence>
<dbReference type="AlphaFoldDB" id="A0A8D0B5S3"/>
<evidence type="ECO:0000256" key="1">
    <source>
        <dbReference type="ARBA" id="ARBA00008601"/>
    </source>
</evidence>
<dbReference type="EC" id="3.1.3.48" evidence="7"/>
<evidence type="ECO:0000313" key="12">
    <source>
        <dbReference type="Proteomes" id="UP000694421"/>
    </source>
</evidence>
<evidence type="ECO:0000256" key="8">
    <source>
        <dbReference type="SAM" id="MobiDB-lite"/>
    </source>
</evidence>
<dbReference type="Ensembl" id="ENSSMRT00000003178.1">
    <property type="protein sequence ID" value="ENSSMRP00000002652.1"/>
    <property type="gene ID" value="ENSSMRG00000002271.1"/>
</dbReference>
<dbReference type="GO" id="GO:0008138">
    <property type="term" value="F:protein tyrosine/serine/threonine phosphatase activity"/>
    <property type="evidence" value="ECO:0007669"/>
    <property type="project" value="UniProtKB-UniRule"/>
</dbReference>
<dbReference type="EC" id="3.1.3.16" evidence="7"/>
<dbReference type="InterPro" id="IPR016130">
    <property type="entry name" value="Tyr_Pase_AS"/>
</dbReference>
<dbReference type="PANTHER" id="PTHR45682">
    <property type="entry name" value="AGAP008228-PA"/>
    <property type="match status" value="1"/>
</dbReference>
<comment type="catalytic activity">
    <reaction evidence="7">
        <text>O-phospho-L-tyrosyl-[protein] + H2O = L-tyrosyl-[protein] + phosphate</text>
        <dbReference type="Rhea" id="RHEA:10684"/>
        <dbReference type="Rhea" id="RHEA-COMP:10136"/>
        <dbReference type="Rhea" id="RHEA-COMP:20101"/>
        <dbReference type="ChEBI" id="CHEBI:15377"/>
        <dbReference type="ChEBI" id="CHEBI:43474"/>
        <dbReference type="ChEBI" id="CHEBI:46858"/>
        <dbReference type="ChEBI" id="CHEBI:61978"/>
        <dbReference type="EC" id="3.1.3.48"/>
    </reaction>
</comment>
<dbReference type="CDD" id="cd14515">
    <property type="entry name" value="DUSP3-like"/>
    <property type="match status" value="1"/>
</dbReference>
<comment type="catalytic activity">
    <reaction evidence="5 7">
        <text>O-phospho-L-threonyl-[protein] + H2O = L-threonyl-[protein] + phosphate</text>
        <dbReference type="Rhea" id="RHEA:47004"/>
        <dbReference type="Rhea" id="RHEA-COMP:11060"/>
        <dbReference type="Rhea" id="RHEA-COMP:11605"/>
        <dbReference type="ChEBI" id="CHEBI:15377"/>
        <dbReference type="ChEBI" id="CHEBI:30013"/>
        <dbReference type="ChEBI" id="CHEBI:43474"/>
        <dbReference type="ChEBI" id="CHEBI:61977"/>
        <dbReference type="EC" id="3.1.3.16"/>
    </reaction>
</comment>
<feature type="region of interest" description="Disordered" evidence="8">
    <location>
        <begin position="1"/>
        <end position="20"/>
    </location>
</feature>
<proteinExistence type="inferred from homology"/>
<dbReference type="GO" id="GO:0005737">
    <property type="term" value="C:cytoplasm"/>
    <property type="evidence" value="ECO:0007669"/>
    <property type="project" value="TreeGrafter"/>
</dbReference>